<dbReference type="InterPro" id="IPR024822">
    <property type="entry name" value="Coilin"/>
</dbReference>
<comment type="caution">
    <text evidence="3">The sequence shown here is derived from an EMBL/GenBank/DDBJ whole genome shotgun (WGS) entry which is preliminary data.</text>
</comment>
<evidence type="ECO:0000313" key="3">
    <source>
        <dbReference type="EMBL" id="OWZ12919.1"/>
    </source>
</evidence>
<feature type="compositionally biased region" description="Basic residues" evidence="1">
    <location>
        <begin position="106"/>
        <end position="122"/>
    </location>
</feature>
<feature type="region of interest" description="Disordered" evidence="1">
    <location>
        <begin position="86"/>
        <end position="138"/>
    </location>
</feature>
<dbReference type="AlphaFoldDB" id="A0A225W6X4"/>
<feature type="domain" description="Coilin N-terminal" evidence="2">
    <location>
        <begin position="3"/>
        <end position="138"/>
    </location>
</feature>
<organism evidence="3 4">
    <name type="scientific">Phytophthora megakarya</name>
    <dbReference type="NCBI Taxonomy" id="4795"/>
    <lineage>
        <taxon>Eukaryota</taxon>
        <taxon>Sar</taxon>
        <taxon>Stramenopiles</taxon>
        <taxon>Oomycota</taxon>
        <taxon>Peronosporomycetes</taxon>
        <taxon>Peronosporales</taxon>
        <taxon>Peronosporaceae</taxon>
        <taxon>Phytophthora</taxon>
    </lineage>
</organism>
<dbReference type="EMBL" id="NBNE01001718">
    <property type="protein sequence ID" value="OWZ12919.1"/>
    <property type="molecule type" value="Genomic_DNA"/>
</dbReference>
<gene>
    <name evidence="3" type="ORF">PHMEG_00013838</name>
</gene>
<feature type="compositionally biased region" description="Basic and acidic residues" evidence="1">
    <location>
        <begin position="94"/>
        <end position="105"/>
    </location>
</feature>
<evidence type="ECO:0000313" key="4">
    <source>
        <dbReference type="Proteomes" id="UP000198211"/>
    </source>
</evidence>
<accession>A0A225W6X4</accession>
<dbReference type="PANTHER" id="PTHR15197">
    <property type="entry name" value="COILIN P80"/>
    <property type="match status" value="1"/>
</dbReference>
<dbReference type="GO" id="GO:0030619">
    <property type="term" value="F:U1 snRNA binding"/>
    <property type="evidence" value="ECO:0007669"/>
    <property type="project" value="TreeGrafter"/>
</dbReference>
<dbReference type="PANTHER" id="PTHR15197:SF0">
    <property type="entry name" value="COILIN"/>
    <property type="match status" value="1"/>
</dbReference>
<dbReference type="GO" id="GO:0030620">
    <property type="term" value="F:U2 snRNA binding"/>
    <property type="evidence" value="ECO:0007669"/>
    <property type="project" value="TreeGrafter"/>
</dbReference>
<protein>
    <recommendedName>
        <fullName evidence="2">Coilin N-terminal domain-containing protein</fullName>
    </recommendedName>
</protein>
<evidence type="ECO:0000256" key="1">
    <source>
        <dbReference type="SAM" id="MobiDB-lite"/>
    </source>
</evidence>
<feature type="compositionally biased region" description="Basic and acidic residues" evidence="1">
    <location>
        <begin position="123"/>
        <end position="135"/>
    </location>
</feature>
<reference evidence="4" key="1">
    <citation type="submission" date="2017-03" db="EMBL/GenBank/DDBJ databases">
        <title>Phytopthora megakarya and P. palmivora, two closely related causual agents of cacao black pod achieved similar genome size and gene model numbers by different mechanisms.</title>
        <authorList>
            <person name="Ali S."/>
            <person name="Shao J."/>
            <person name="Larry D.J."/>
            <person name="Kronmiller B."/>
            <person name="Shen D."/>
            <person name="Strem M.D."/>
            <person name="Melnick R.L."/>
            <person name="Guiltinan M.J."/>
            <person name="Tyler B.M."/>
            <person name="Meinhardt L.W."/>
            <person name="Bailey B.A."/>
        </authorList>
    </citation>
    <scope>NUCLEOTIDE SEQUENCE [LARGE SCALE GENOMIC DNA]</scope>
    <source>
        <strain evidence="4">zdho120</strain>
    </source>
</reference>
<proteinExistence type="predicted"/>
<keyword evidence="4" id="KW-1185">Reference proteome</keyword>
<dbReference type="GO" id="GO:0000387">
    <property type="term" value="P:spliceosomal snRNP assembly"/>
    <property type="evidence" value="ECO:0007669"/>
    <property type="project" value="TreeGrafter"/>
</dbReference>
<dbReference type="Proteomes" id="UP000198211">
    <property type="component" value="Unassembled WGS sequence"/>
</dbReference>
<dbReference type="InterPro" id="IPR031722">
    <property type="entry name" value="Coilin_N"/>
</dbReference>
<dbReference type="STRING" id="4795.A0A225W6X4"/>
<evidence type="ECO:0000259" key="2">
    <source>
        <dbReference type="Pfam" id="PF15862"/>
    </source>
</evidence>
<dbReference type="Pfam" id="PF15862">
    <property type="entry name" value="Coilin_N"/>
    <property type="match status" value="1"/>
</dbReference>
<dbReference type="OrthoDB" id="74813at2759"/>
<dbReference type="GO" id="GO:0015030">
    <property type="term" value="C:Cajal body"/>
    <property type="evidence" value="ECO:0007669"/>
    <property type="project" value="TreeGrafter"/>
</dbReference>
<name>A0A225W6X4_9STRA</name>
<sequence length="155" mass="17905">MEVRVRLVFAEDVGRHVQRRRGFSSCWYLVPKDAKLVGDLAHALLQEFGLRRRCPKGLELRLEELPVLATQSIRIVRDNDTIVVQCPPADESDRETSSSESDRETRHKRKLRRKEQPKKKAKTVKEVKKTQKDNRNNVVKNAAKTIAEGKFGLQF</sequence>